<evidence type="ECO:0000256" key="4">
    <source>
        <dbReference type="ARBA" id="ARBA00023136"/>
    </source>
</evidence>
<feature type="transmembrane region" description="Helical" evidence="5">
    <location>
        <begin position="44"/>
        <end position="67"/>
    </location>
</feature>
<evidence type="ECO:0000313" key="7">
    <source>
        <dbReference type="EMBL" id="NDJ18318.1"/>
    </source>
</evidence>
<dbReference type="Proteomes" id="UP000646053">
    <property type="component" value="Unassembled WGS sequence"/>
</dbReference>
<organism evidence="7 8">
    <name type="scientific">Myxacorys almedinensis A</name>
    <dbReference type="NCBI Taxonomy" id="2690445"/>
    <lineage>
        <taxon>Bacteria</taxon>
        <taxon>Bacillati</taxon>
        <taxon>Cyanobacteriota</taxon>
        <taxon>Cyanophyceae</taxon>
        <taxon>Leptolyngbyales</taxon>
        <taxon>Leptolyngbyaceae</taxon>
        <taxon>Myxacorys</taxon>
        <taxon>Myxacorys almedinensis</taxon>
    </lineage>
</organism>
<feature type="domain" description="Lipopolysaccharide assembly protein A" evidence="6">
    <location>
        <begin position="26"/>
        <end position="62"/>
    </location>
</feature>
<evidence type="ECO:0000256" key="5">
    <source>
        <dbReference type="SAM" id="Phobius"/>
    </source>
</evidence>
<sequence length="79" mass="8150">MKSLATLITACILGGWVAAIALISVQNAAPVSFRFLTFQTIELPFGLVLAFSTALGMIGAAIVQPLLGSSPAASDREND</sequence>
<comment type="caution">
    <text evidence="7">The sequence shown here is derived from an EMBL/GenBank/DDBJ whole genome shotgun (WGS) entry which is preliminary data.</text>
</comment>
<gene>
    <name evidence="7" type="ORF">GS601_13620</name>
</gene>
<keyword evidence="3 5" id="KW-1133">Transmembrane helix</keyword>
<dbReference type="EMBL" id="WVIE01000015">
    <property type="protein sequence ID" value="NDJ18318.1"/>
    <property type="molecule type" value="Genomic_DNA"/>
</dbReference>
<evidence type="ECO:0000259" key="6">
    <source>
        <dbReference type="Pfam" id="PF06305"/>
    </source>
</evidence>
<proteinExistence type="predicted"/>
<name>A0A8J8CIU9_9CYAN</name>
<keyword evidence="2 5" id="KW-0812">Transmembrane</keyword>
<protein>
    <submittedName>
        <fullName evidence="7">DUF1049 domain-containing protein</fullName>
    </submittedName>
</protein>
<keyword evidence="4 5" id="KW-0472">Membrane</keyword>
<keyword evidence="8" id="KW-1185">Reference proteome</keyword>
<reference evidence="7" key="1">
    <citation type="submission" date="2019-12" db="EMBL/GenBank/DDBJ databases">
        <title>High-Quality draft genome sequences of three cyanobacteria isolated from the limestone walls of the Old Cathedral of Coimbra.</title>
        <authorList>
            <person name="Tiago I."/>
            <person name="Soares F."/>
            <person name="Portugal A."/>
        </authorList>
    </citation>
    <scope>NUCLEOTIDE SEQUENCE</scope>
    <source>
        <strain evidence="7">A</strain>
    </source>
</reference>
<evidence type="ECO:0000256" key="1">
    <source>
        <dbReference type="ARBA" id="ARBA00022475"/>
    </source>
</evidence>
<evidence type="ECO:0000256" key="3">
    <source>
        <dbReference type="ARBA" id="ARBA00022989"/>
    </source>
</evidence>
<keyword evidence="1" id="KW-1003">Cell membrane</keyword>
<evidence type="ECO:0000313" key="8">
    <source>
        <dbReference type="Proteomes" id="UP000646053"/>
    </source>
</evidence>
<dbReference type="RefSeq" id="WP_162423847.1">
    <property type="nucleotide sequence ID" value="NZ_WVIE01000015.1"/>
</dbReference>
<dbReference type="InterPro" id="IPR010445">
    <property type="entry name" value="LapA_dom"/>
</dbReference>
<accession>A0A8J8CIU9</accession>
<evidence type="ECO:0000256" key="2">
    <source>
        <dbReference type="ARBA" id="ARBA00022692"/>
    </source>
</evidence>
<dbReference type="AlphaFoldDB" id="A0A8J8CIU9"/>
<dbReference type="GO" id="GO:0005886">
    <property type="term" value="C:plasma membrane"/>
    <property type="evidence" value="ECO:0007669"/>
    <property type="project" value="InterPro"/>
</dbReference>
<dbReference type="Pfam" id="PF06305">
    <property type="entry name" value="LapA_dom"/>
    <property type="match status" value="1"/>
</dbReference>